<proteinExistence type="predicted"/>
<dbReference type="EMBL" id="CP089984">
    <property type="protein sequence ID" value="WXB11423.1"/>
    <property type="molecule type" value="Genomic_DNA"/>
</dbReference>
<dbReference type="Pfam" id="PF13709">
    <property type="entry name" value="DUF4159"/>
    <property type="match status" value="1"/>
</dbReference>
<keyword evidence="3" id="KW-1185">Reference proteome</keyword>
<reference evidence="2 3" key="1">
    <citation type="submission" date="2021-12" db="EMBL/GenBank/DDBJ databases">
        <title>Discovery of the Pendulisporaceae a myxobacterial family with distinct sporulation behavior and unique specialized metabolism.</title>
        <authorList>
            <person name="Garcia R."/>
            <person name="Popoff A."/>
            <person name="Bader C.D."/>
            <person name="Loehr J."/>
            <person name="Walesch S."/>
            <person name="Walt C."/>
            <person name="Boldt J."/>
            <person name="Bunk B."/>
            <person name="Haeckl F.J.F.P.J."/>
            <person name="Gunesch A.P."/>
            <person name="Birkelbach J."/>
            <person name="Nuebel U."/>
            <person name="Pietschmann T."/>
            <person name="Bach T."/>
            <person name="Mueller R."/>
        </authorList>
    </citation>
    <scope>NUCLEOTIDE SEQUENCE [LARGE SCALE GENOMIC DNA]</scope>
    <source>
        <strain evidence="2 3">MSr11954</strain>
    </source>
</reference>
<evidence type="ECO:0000259" key="1">
    <source>
        <dbReference type="Pfam" id="PF13709"/>
    </source>
</evidence>
<evidence type="ECO:0000313" key="2">
    <source>
        <dbReference type="EMBL" id="WXB11423.1"/>
    </source>
</evidence>
<dbReference type="Gene3D" id="3.40.50.12140">
    <property type="entry name" value="Domain of unknown function DUF4159"/>
    <property type="match status" value="1"/>
</dbReference>
<gene>
    <name evidence="2" type="ORF">LZC94_26595</name>
</gene>
<sequence>MTFLRLHRWFRLHGRLDLRRLHGRLDLRRLRGRVDLRRLRGLPRLPPRHLVAGAFALTLGVLVLLVPQPARAFGDAGGFDPRILLTGTQTGAARPSAPGRWSWELVQRTSAPARLRPSVVHAADATITDGPFLYWSGDAAVAALTSAEIAGLRRFFALGGVMLVDDAGVSNEGAPGAFGNSARREIARVLPDSAPITIGADHVIFRTFYLLRRAEGRIAGAKTLEAIVRGGSAQVIFSSHDLGGALARGPTGMWEQPVVPGGDLQRERAIRLAVNVAMYVLCSNYKDDQVHAPFLMRRRAFSPHSGEQP</sequence>
<evidence type="ECO:0000313" key="3">
    <source>
        <dbReference type="Proteomes" id="UP001370348"/>
    </source>
</evidence>
<dbReference type="InterPro" id="IPR025297">
    <property type="entry name" value="DUF4159"/>
</dbReference>
<protein>
    <submittedName>
        <fullName evidence="2">DUF4159 domain-containing protein</fullName>
    </submittedName>
</protein>
<dbReference type="RefSeq" id="WP_394821041.1">
    <property type="nucleotide sequence ID" value="NZ_CP089984.1"/>
</dbReference>
<feature type="domain" description="DUF4159" evidence="1">
    <location>
        <begin position="92"/>
        <end position="281"/>
    </location>
</feature>
<accession>A0ABZ2LKF0</accession>
<dbReference type="Proteomes" id="UP001370348">
    <property type="component" value="Chromosome"/>
</dbReference>
<organism evidence="2 3">
    <name type="scientific">Pendulispora albinea</name>
    <dbReference type="NCBI Taxonomy" id="2741071"/>
    <lineage>
        <taxon>Bacteria</taxon>
        <taxon>Pseudomonadati</taxon>
        <taxon>Myxococcota</taxon>
        <taxon>Myxococcia</taxon>
        <taxon>Myxococcales</taxon>
        <taxon>Sorangiineae</taxon>
        <taxon>Pendulisporaceae</taxon>
        <taxon>Pendulispora</taxon>
    </lineage>
</organism>
<name>A0ABZ2LKF0_9BACT</name>